<evidence type="ECO:0000313" key="9">
    <source>
        <dbReference type="EMBL" id="MXO54298.1"/>
    </source>
</evidence>
<evidence type="ECO:0000256" key="7">
    <source>
        <dbReference type="ARBA" id="ARBA00024033"/>
    </source>
</evidence>
<evidence type="ECO:0000256" key="2">
    <source>
        <dbReference type="ARBA" id="ARBA00022475"/>
    </source>
</evidence>
<dbReference type="Pfam" id="PF09594">
    <property type="entry name" value="GT87"/>
    <property type="match status" value="1"/>
</dbReference>
<dbReference type="GO" id="GO:0005886">
    <property type="term" value="C:plasma membrane"/>
    <property type="evidence" value="ECO:0007669"/>
    <property type="project" value="UniProtKB-SubCell"/>
</dbReference>
<feature type="transmembrane region" description="Helical" evidence="8">
    <location>
        <begin position="296"/>
        <end position="313"/>
    </location>
</feature>
<feature type="transmembrane region" description="Helical" evidence="8">
    <location>
        <begin position="204"/>
        <end position="230"/>
    </location>
</feature>
<evidence type="ECO:0000256" key="1">
    <source>
        <dbReference type="ARBA" id="ARBA00004651"/>
    </source>
</evidence>
<dbReference type="GO" id="GO:0016758">
    <property type="term" value="F:hexosyltransferase activity"/>
    <property type="evidence" value="ECO:0007669"/>
    <property type="project" value="InterPro"/>
</dbReference>
<feature type="transmembrane region" description="Helical" evidence="8">
    <location>
        <begin position="357"/>
        <end position="378"/>
    </location>
</feature>
<evidence type="ECO:0000256" key="5">
    <source>
        <dbReference type="ARBA" id="ARBA00022989"/>
    </source>
</evidence>
<dbReference type="EMBL" id="WTYD01000001">
    <property type="protein sequence ID" value="MXO54298.1"/>
    <property type="molecule type" value="Genomic_DNA"/>
</dbReference>
<keyword evidence="3" id="KW-0808">Transferase</keyword>
<feature type="transmembrane region" description="Helical" evidence="8">
    <location>
        <begin position="104"/>
        <end position="125"/>
    </location>
</feature>
<feature type="transmembrane region" description="Helical" evidence="8">
    <location>
        <begin position="262"/>
        <end position="284"/>
    </location>
</feature>
<organism evidence="9 10">
    <name type="scientific">Qipengyuania pelagi</name>
    <dbReference type="NCBI Taxonomy" id="994320"/>
    <lineage>
        <taxon>Bacteria</taxon>
        <taxon>Pseudomonadati</taxon>
        <taxon>Pseudomonadota</taxon>
        <taxon>Alphaproteobacteria</taxon>
        <taxon>Sphingomonadales</taxon>
        <taxon>Erythrobacteraceae</taxon>
        <taxon>Qipengyuania</taxon>
    </lineage>
</organism>
<keyword evidence="2" id="KW-1003">Cell membrane</keyword>
<gene>
    <name evidence="9" type="ORF">GRI47_09820</name>
</gene>
<dbReference type="InterPro" id="IPR018584">
    <property type="entry name" value="GT87"/>
</dbReference>
<keyword evidence="10" id="KW-1185">Reference proteome</keyword>
<proteinExistence type="inferred from homology"/>
<feature type="transmembrane region" description="Helical" evidence="8">
    <location>
        <begin position="137"/>
        <end position="164"/>
    </location>
</feature>
<keyword evidence="5 8" id="KW-1133">Transmembrane helix</keyword>
<accession>A0A844YBD7</accession>
<name>A0A844YBD7_9SPHN</name>
<dbReference type="Proteomes" id="UP000430272">
    <property type="component" value="Unassembled WGS sequence"/>
</dbReference>
<comment type="subcellular location">
    <subcellularLocation>
        <location evidence="1">Cell membrane</location>
        <topology evidence="1">Multi-pass membrane protein</topology>
    </subcellularLocation>
</comment>
<protein>
    <submittedName>
        <fullName evidence="9">DUF2029 domain-containing protein</fullName>
    </submittedName>
</protein>
<evidence type="ECO:0000256" key="8">
    <source>
        <dbReference type="SAM" id="Phobius"/>
    </source>
</evidence>
<evidence type="ECO:0000256" key="4">
    <source>
        <dbReference type="ARBA" id="ARBA00022692"/>
    </source>
</evidence>
<sequence>MGHAFLSFLRDADWLTARRVRAYAAMLGLASLGVLAIGFFEATGGIGSDFLAFWGAGQVAAGGDPALAYDLAVQEQVQTGAGSRGWFAFVNPPPFLFLALPFGLLPYPLAWIAWVAIGYTLFAWAGIRAFPRLWPVVLAYPGALIAATHAQTGLFTGALLIAAVTVLDRYPARAGAMVGALMVKPHLAILWPFWLAAGRRWRAFVAAALTVLVLALLSWAAFGTATWLGYGESWDASASLMRRDAAEFYLRMVSLYAQARLYLAHPIAIALAVLLTLVTIWLAVTSWRRFAGDLRASAALMLAASAIATPYLFSYDLPFLLFPTLFLVERGLQQGFRPFEKLALVALYLAPYGLRAMALPLGLNFMPLASIVLVWLVWSRGGREPDRGSEG</sequence>
<evidence type="ECO:0000256" key="6">
    <source>
        <dbReference type="ARBA" id="ARBA00023136"/>
    </source>
</evidence>
<evidence type="ECO:0000313" key="10">
    <source>
        <dbReference type="Proteomes" id="UP000430272"/>
    </source>
</evidence>
<feature type="transmembrane region" description="Helical" evidence="8">
    <location>
        <begin position="20"/>
        <end position="40"/>
    </location>
</feature>
<comment type="similarity">
    <text evidence="7">Belongs to the glycosyltransferase 87 family.</text>
</comment>
<keyword evidence="4 8" id="KW-0812">Transmembrane</keyword>
<reference evidence="9 10" key="1">
    <citation type="submission" date="2019-12" db="EMBL/GenBank/DDBJ databases">
        <title>Genomic-based taxomic classification of the family Erythrobacteraceae.</title>
        <authorList>
            <person name="Xu L."/>
        </authorList>
    </citation>
    <scope>NUCLEOTIDE SEQUENCE [LARGE SCALE GENOMIC DNA]</scope>
    <source>
        <strain evidence="9 10">JCM 17468</strain>
    </source>
</reference>
<feature type="transmembrane region" description="Helical" evidence="8">
    <location>
        <begin position="176"/>
        <end position="197"/>
    </location>
</feature>
<dbReference type="OrthoDB" id="7679563at2"/>
<dbReference type="AlphaFoldDB" id="A0A844YBD7"/>
<keyword evidence="6 8" id="KW-0472">Membrane</keyword>
<comment type="caution">
    <text evidence="9">The sequence shown here is derived from an EMBL/GenBank/DDBJ whole genome shotgun (WGS) entry which is preliminary data.</text>
</comment>
<evidence type="ECO:0000256" key="3">
    <source>
        <dbReference type="ARBA" id="ARBA00022679"/>
    </source>
</evidence>
<dbReference type="RefSeq" id="WP_160661056.1">
    <property type="nucleotide sequence ID" value="NZ_BAABDV010000001.1"/>
</dbReference>